<dbReference type="PANTHER" id="PTHR43619:SF2">
    <property type="entry name" value="S-ADENOSYL-L-METHIONINE-DEPENDENT METHYLTRANSFERASES SUPERFAMILY PROTEIN"/>
    <property type="match status" value="1"/>
</dbReference>
<dbReference type="Pfam" id="PF04072">
    <property type="entry name" value="LCM"/>
    <property type="match status" value="1"/>
</dbReference>
<gene>
    <name evidence="3" type="ORF">ACFONC_12880</name>
</gene>
<reference evidence="4" key="1">
    <citation type="journal article" date="2019" name="Int. J. Syst. Evol. Microbiol.">
        <title>The Global Catalogue of Microorganisms (GCM) 10K type strain sequencing project: providing services to taxonomists for standard genome sequencing and annotation.</title>
        <authorList>
            <consortium name="The Broad Institute Genomics Platform"/>
            <consortium name="The Broad Institute Genome Sequencing Center for Infectious Disease"/>
            <person name="Wu L."/>
            <person name="Ma J."/>
        </authorList>
    </citation>
    <scope>NUCLEOTIDE SEQUENCE [LARGE SCALE GENOMIC DNA]</scope>
    <source>
        <strain evidence="4">KCTC 42441</strain>
    </source>
</reference>
<accession>A0ABV7XNC5</accession>
<dbReference type="RefSeq" id="WP_386744731.1">
    <property type="nucleotide sequence ID" value="NZ_JBHRYA010000009.1"/>
</dbReference>
<keyword evidence="4" id="KW-1185">Reference proteome</keyword>
<dbReference type="InterPro" id="IPR029063">
    <property type="entry name" value="SAM-dependent_MTases_sf"/>
</dbReference>
<evidence type="ECO:0000256" key="2">
    <source>
        <dbReference type="ARBA" id="ARBA00022679"/>
    </source>
</evidence>
<dbReference type="GO" id="GO:0032259">
    <property type="term" value="P:methylation"/>
    <property type="evidence" value="ECO:0007669"/>
    <property type="project" value="UniProtKB-KW"/>
</dbReference>
<evidence type="ECO:0000313" key="4">
    <source>
        <dbReference type="Proteomes" id="UP001595705"/>
    </source>
</evidence>
<keyword evidence="2" id="KW-0808">Transferase</keyword>
<comment type="caution">
    <text evidence="3">The sequence shown here is derived from an EMBL/GenBank/DDBJ whole genome shotgun (WGS) entry which is preliminary data.</text>
</comment>
<organism evidence="3 4">
    <name type="scientific">Luteimonas soli</name>
    <dbReference type="NCBI Taxonomy" id="1648966"/>
    <lineage>
        <taxon>Bacteria</taxon>
        <taxon>Pseudomonadati</taxon>
        <taxon>Pseudomonadota</taxon>
        <taxon>Gammaproteobacteria</taxon>
        <taxon>Lysobacterales</taxon>
        <taxon>Lysobacteraceae</taxon>
        <taxon>Luteimonas</taxon>
    </lineage>
</organism>
<dbReference type="GO" id="GO:0008168">
    <property type="term" value="F:methyltransferase activity"/>
    <property type="evidence" value="ECO:0007669"/>
    <property type="project" value="UniProtKB-KW"/>
</dbReference>
<protein>
    <submittedName>
        <fullName evidence="3">Class I SAM-dependent methyltransferase</fullName>
    </submittedName>
</protein>
<dbReference type="EMBL" id="JBHRYA010000009">
    <property type="protein sequence ID" value="MFC3717050.1"/>
    <property type="molecule type" value="Genomic_DNA"/>
</dbReference>
<dbReference type="Proteomes" id="UP001595705">
    <property type="component" value="Unassembled WGS sequence"/>
</dbReference>
<evidence type="ECO:0000256" key="1">
    <source>
        <dbReference type="ARBA" id="ARBA00022603"/>
    </source>
</evidence>
<dbReference type="PANTHER" id="PTHR43619">
    <property type="entry name" value="S-ADENOSYL-L-METHIONINE-DEPENDENT METHYLTRANSFERASE YKTD-RELATED"/>
    <property type="match status" value="1"/>
</dbReference>
<dbReference type="InterPro" id="IPR007213">
    <property type="entry name" value="Ppm1/Ppm2/Tcmp"/>
</dbReference>
<dbReference type="SUPFAM" id="SSF53335">
    <property type="entry name" value="S-adenosyl-L-methionine-dependent methyltransferases"/>
    <property type="match status" value="1"/>
</dbReference>
<keyword evidence="1 3" id="KW-0489">Methyltransferase</keyword>
<name>A0ABV7XNC5_9GAMM</name>
<evidence type="ECO:0000313" key="3">
    <source>
        <dbReference type="EMBL" id="MFC3717050.1"/>
    </source>
</evidence>
<sequence>MTMAAGASTSMLIAAAEALAARREGRDDLHARFARASLDACGDAGARLLRRVDSACGRLLLRLAEAAVLPGIAAHYRWRKRRIRHWVHEAIEAGARQLLVLGAGFDALGPCMAARHPSLRVLEVDRAATIAVRERALQACGIEQPRLLMRDMDFTTEGPGDTLRGLERDVPTIAVAEGLLMYLRPDIVSSLWRGVRAQCRARIDVVASAMACGEDGMPGFRCQRPWLRGWLARRGEPFAWGTTRPCLPAVMAAAGLAVTHVADPDDGRDPDPCPGEWLFRGTLLPRW</sequence>
<proteinExistence type="predicted"/>
<dbReference type="Gene3D" id="3.40.50.150">
    <property type="entry name" value="Vaccinia Virus protein VP39"/>
    <property type="match status" value="1"/>
</dbReference>